<protein>
    <submittedName>
        <fullName evidence="2">Protein kinase</fullName>
    </submittedName>
</protein>
<dbReference type="GO" id="GO:0016301">
    <property type="term" value="F:kinase activity"/>
    <property type="evidence" value="ECO:0007669"/>
    <property type="project" value="UniProtKB-KW"/>
</dbReference>
<keyword evidence="3" id="KW-1185">Reference proteome</keyword>
<dbReference type="EMBL" id="BAABJZ010000102">
    <property type="protein sequence ID" value="GAA4899587.1"/>
    <property type="molecule type" value="Genomic_DNA"/>
</dbReference>
<dbReference type="RefSeq" id="WP_425557387.1">
    <property type="nucleotide sequence ID" value="NZ_BAABJZ010000102.1"/>
</dbReference>
<organism evidence="2 3">
    <name type="scientific">Ferrimonas pelagia</name>
    <dbReference type="NCBI Taxonomy" id="1177826"/>
    <lineage>
        <taxon>Bacteria</taxon>
        <taxon>Pseudomonadati</taxon>
        <taxon>Pseudomonadota</taxon>
        <taxon>Gammaproteobacteria</taxon>
        <taxon>Alteromonadales</taxon>
        <taxon>Ferrimonadaceae</taxon>
        <taxon>Ferrimonas</taxon>
    </lineage>
</organism>
<dbReference type="Gene3D" id="1.10.510.10">
    <property type="entry name" value="Transferase(Phosphotransferase) domain 1"/>
    <property type="match status" value="1"/>
</dbReference>
<dbReference type="Pfam" id="PF00069">
    <property type="entry name" value="Pkinase"/>
    <property type="match status" value="1"/>
</dbReference>
<dbReference type="PANTHER" id="PTHR24361">
    <property type="entry name" value="MITOGEN-ACTIVATED KINASE KINASE KINASE"/>
    <property type="match status" value="1"/>
</dbReference>
<dbReference type="InterPro" id="IPR053235">
    <property type="entry name" value="Ser_Thr_kinase"/>
</dbReference>
<dbReference type="PROSITE" id="PS50011">
    <property type="entry name" value="PROTEIN_KINASE_DOM"/>
    <property type="match status" value="1"/>
</dbReference>
<dbReference type="InterPro" id="IPR011009">
    <property type="entry name" value="Kinase-like_dom_sf"/>
</dbReference>
<accession>A0ABP9FE46</accession>
<comment type="caution">
    <text evidence="2">The sequence shown here is derived from an EMBL/GenBank/DDBJ whole genome shotgun (WGS) entry which is preliminary data.</text>
</comment>
<evidence type="ECO:0000313" key="2">
    <source>
        <dbReference type="EMBL" id="GAA4899587.1"/>
    </source>
</evidence>
<evidence type="ECO:0000313" key="3">
    <source>
        <dbReference type="Proteomes" id="UP001499988"/>
    </source>
</evidence>
<proteinExistence type="predicted"/>
<evidence type="ECO:0000259" key="1">
    <source>
        <dbReference type="PROSITE" id="PS50011"/>
    </source>
</evidence>
<dbReference type="PROSITE" id="PS00108">
    <property type="entry name" value="PROTEIN_KINASE_ST"/>
    <property type="match status" value="1"/>
</dbReference>
<dbReference type="Gene3D" id="3.30.200.20">
    <property type="entry name" value="Phosphorylase Kinase, domain 1"/>
    <property type="match status" value="1"/>
</dbReference>
<dbReference type="InterPro" id="IPR000719">
    <property type="entry name" value="Prot_kinase_dom"/>
</dbReference>
<reference evidence="3" key="1">
    <citation type="journal article" date="2019" name="Int. J. Syst. Evol. Microbiol.">
        <title>The Global Catalogue of Microorganisms (GCM) 10K type strain sequencing project: providing services to taxonomists for standard genome sequencing and annotation.</title>
        <authorList>
            <consortium name="The Broad Institute Genomics Platform"/>
            <consortium name="The Broad Institute Genome Sequencing Center for Infectious Disease"/>
            <person name="Wu L."/>
            <person name="Ma J."/>
        </authorList>
    </citation>
    <scope>NUCLEOTIDE SEQUENCE [LARGE SCALE GENOMIC DNA]</scope>
    <source>
        <strain evidence="3">JCM 18401</strain>
    </source>
</reference>
<dbReference type="Proteomes" id="UP001499988">
    <property type="component" value="Unassembled WGS sequence"/>
</dbReference>
<name>A0ABP9FE46_9GAMM</name>
<dbReference type="SMART" id="SM00220">
    <property type="entry name" value="S_TKc"/>
    <property type="match status" value="1"/>
</dbReference>
<dbReference type="SUPFAM" id="SSF56112">
    <property type="entry name" value="Protein kinase-like (PK-like)"/>
    <property type="match status" value="1"/>
</dbReference>
<gene>
    <name evidence="2" type="ORF">GCM10023333_36530</name>
</gene>
<keyword evidence="2" id="KW-0418">Kinase</keyword>
<dbReference type="InterPro" id="IPR008271">
    <property type="entry name" value="Ser/Thr_kinase_AS"/>
</dbReference>
<keyword evidence="2" id="KW-0808">Transferase</keyword>
<sequence>MVENSANLQHFYIAEEQSIYLLKQDDANKLRQWLQLCKQQLHRLGYQRVEYIGKGVFGFVFAGYSSKNEQVFKFSRLTLPDHLKMRLAEEAAILARLDHPLIPRYANFVRASGQPILQMARAPGQDLAWRSRQLGPLPVTELVPIATQLAEILLYLRQLPQPIIHGDIKPSNLMYEPSRQRLSLVDWGSAVPAQQDHLGQPIASGLGLYEGDQGSNAHMGDIYFIGKDQLDGRPSSPRFDEQGAAATLYALASGQISRFGHQIRPARSLGLPEPLAQILDAMLSDDPTTRAAGGDHFLATLPAARHWLLLPPPLQAPAQQLPVWVHQIGQEIDTVSYSSRKSFLRDNQQIPLSPQREADLQLAHYYRDFLNGMGDNEKAFVTAVTQLGHYPLLGGLALHWHNDGVDIDSSLHLQDPQYQSAFQYAVNNLVSLARALRPHASDAVFKACFFDARATLHLERQDAHSRFVLPPSLALPFEISETTEQEHKSRLHSYFEDGRDPDENLVLPQTILNELAKLNLIHHTGCIIFEVLPDHLKIHSYLRLLNPRKQVEFRACLDRILACVPQIADLGVSGFMKLPYKNTRRFEHVACQPDRFYPKDPRRHNWTSS</sequence>
<feature type="domain" description="Protein kinase" evidence="1">
    <location>
        <begin position="46"/>
        <end position="309"/>
    </location>
</feature>